<reference evidence="1" key="1">
    <citation type="submission" date="2021-03" db="EMBL/GenBank/DDBJ databases">
        <authorList>
            <consortium name="DOE Joint Genome Institute"/>
            <person name="Ahrendt S."/>
            <person name="Looney B.P."/>
            <person name="Miyauchi S."/>
            <person name="Morin E."/>
            <person name="Drula E."/>
            <person name="Courty P.E."/>
            <person name="Chicoki N."/>
            <person name="Fauchery L."/>
            <person name="Kohler A."/>
            <person name="Kuo A."/>
            <person name="Labutti K."/>
            <person name="Pangilinan J."/>
            <person name="Lipzen A."/>
            <person name="Riley R."/>
            <person name="Andreopoulos W."/>
            <person name="He G."/>
            <person name="Johnson J."/>
            <person name="Barry K.W."/>
            <person name="Grigoriev I.V."/>
            <person name="Nagy L."/>
            <person name="Hibbett D."/>
            <person name="Henrissat B."/>
            <person name="Matheny P.B."/>
            <person name="Labbe J."/>
            <person name="Martin F."/>
        </authorList>
    </citation>
    <scope>NUCLEOTIDE SEQUENCE</scope>
    <source>
        <strain evidence="1">HHB10654</strain>
    </source>
</reference>
<dbReference type="Proteomes" id="UP000814140">
    <property type="component" value="Unassembled WGS sequence"/>
</dbReference>
<organism evidence="1 2">
    <name type="scientific">Artomyces pyxidatus</name>
    <dbReference type="NCBI Taxonomy" id="48021"/>
    <lineage>
        <taxon>Eukaryota</taxon>
        <taxon>Fungi</taxon>
        <taxon>Dikarya</taxon>
        <taxon>Basidiomycota</taxon>
        <taxon>Agaricomycotina</taxon>
        <taxon>Agaricomycetes</taxon>
        <taxon>Russulales</taxon>
        <taxon>Auriscalpiaceae</taxon>
        <taxon>Artomyces</taxon>
    </lineage>
</organism>
<gene>
    <name evidence="1" type="ORF">BV25DRAFT_1794128</name>
</gene>
<evidence type="ECO:0000313" key="1">
    <source>
        <dbReference type="EMBL" id="KAI0067656.1"/>
    </source>
</evidence>
<reference evidence="1" key="2">
    <citation type="journal article" date="2022" name="New Phytol.">
        <title>Evolutionary transition to the ectomycorrhizal habit in the genomes of a hyperdiverse lineage of mushroom-forming fungi.</title>
        <authorList>
            <person name="Looney B."/>
            <person name="Miyauchi S."/>
            <person name="Morin E."/>
            <person name="Drula E."/>
            <person name="Courty P.E."/>
            <person name="Kohler A."/>
            <person name="Kuo A."/>
            <person name="LaButti K."/>
            <person name="Pangilinan J."/>
            <person name="Lipzen A."/>
            <person name="Riley R."/>
            <person name="Andreopoulos W."/>
            <person name="He G."/>
            <person name="Johnson J."/>
            <person name="Nolan M."/>
            <person name="Tritt A."/>
            <person name="Barry K.W."/>
            <person name="Grigoriev I.V."/>
            <person name="Nagy L.G."/>
            <person name="Hibbett D."/>
            <person name="Henrissat B."/>
            <person name="Matheny P.B."/>
            <person name="Labbe J."/>
            <person name="Martin F.M."/>
        </authorList>
    </citation>
    <scope>NUCLEOTIDE SEQUENCE</scope>
    <source>
        <strain evidence="1">HHB10654</strain>
    </source>
</reference>
<comment type="caution">
    <text evidence="1">The sequence shown here is derived from an EMBL/GenBank/DDBJ whole genome shotgun (WGS) entry which is preliminary data.</text>
</comment>
<sequence>MAPTQQKALLIPERLADFVVGTRAVPSPGPGFVLVKIQAVSLNPVDNYLQKLGKFTPEFSDLTPGYPAVVGSDGAGIVEAVGEGVTHLEVGDRVLYQFRWSSDRSTFQQYGLADAARIAKIPGNVSFDGAATIPLGLATAAIGNYAKKSLRGGAALHRPWEDGGRGQYSSQAILVTGGSSSVGQFALQLAKLSGFGPIITTASAHNEAYCKAAGATHVVDYHSVPYAELPVVLARIAGGPIAFVYDVISSAESQAAGWASLAPGGSIVVTLPSAIGQPGVDAEDGRRIVWVSGNVHHRDNHELGQSLYSKLTELLAEGALKPNRVEVLPDGLAGIPPGLGRVLAKQVSGVKLVAHPQETL</sequence>
<name>A0ACB8TGY8_9AGAM</name>
<evidence type="ECO:0000313" key="2">
    <source>
        <dbReference type="Proteomes" id="UP000814140"/>
    </source>
</evidence>
<accession>A0ACB8TGY8</accession>
<dbReference type="EMBL" id="MU277189">
    <property type="protein sequence ID" value="KAI0067656.1"/>
    <property type="molecule type" value="Genomic_DNA"/>
</dbReference>
<protein>
    <submittedName>
        <fullName evidence="1">GroES-like protein</fullName>
    </submittedName>
</protein>
<keyword evidence="2" id="KW-1185">Reference proteome</keyword>
<proteinExistence type="predicted"/>